<proteinExistence type="predicted"/>
<feature type="transmembrane region" description="Helical" evidence="1">
    <location>
        <begin position="36"/>
        <end position="55"/>
    </location>
</feature>
<evidence type="ECO:0000313" key="3">
    <source>
        <dbReference type="Proteomes" id="UP001597557"/>
    </source>
</evidence>
<dbReference type="RefSeq" id="WP_377188685.1">
    <property type="nucleotide sequence ID" value="NZ_JBHUPD010000004.1"/>
</dbReference>
<organism evidence="2 3">
    <name type="scientific">Mucilaginibacter ximonensis</name>
    <dbReference type="NCBI Taxonomy" id="538021"/>
    <lineage>
        <taxon>Bacteria</taxon>
        <taxon>Pseudomonadati</taxon>
        <taxon>Bacteroidota</taxon>
        <taxon>Sphingobacteriia</taxon>
        <taxon>Sphingobacteriales</taxon>
        <taxon>Sphingobacteriaceae</taxon>
        <taxon>Mucilaginibacter</taxon>
    </lineage>
</organism>
<name>A0ABW5YHM8_9SPHI</name>
<keyword evidence="1" id="KW-0472">Membrane</keyword>
<comment type="caution">
    <text evidence="2">The sequence shown here is derived from an EMBL/GenBank/DDBJ whole genome shotgun (WGS) entry which is preliminary data.</text>
</comment>
<dbReference type="EMBL" id="JBHUPD010000004">
    <property type="protein sequence ID" value="MFD2874291.1"/>
    <property type="molecule type" value="Genomic_DNA"/>
</dbReference>
<sequence length="102" mass="11377">MFYLLILAAVAFFIAHVGFLIASFTGPQFGSRRYFYSHLTLWVTGVIIFLLAILYTGKGQSQFLDYFNTPTKLAMILVATAALSLVAHCVVKFLILPAVRKK</sequence>
<reference evidence="3" key="1">
    <citation type="journal article" date="2019" name="Int. J. Syst. Evol. Microbiol.">
        <title>The Global Catalogue of Microorganisms (GCM) 10K type strain sequencing project: providing services to taxonomists for standard genome sequencing and annotation.</title>
        <authorList>
            <consortium name="The Broad Institute Genomics Platform"/>
            <consortium name="The Broad Institute Genome Sequencing Center for Infectious Disease"/>
            <person name="Wu L."/>
            <person name="Ma J."/>
        </authorList>
    </citation>
    <scope>NUCLEOTIDE SEQUENCE [LARGE SCALE GENOMIC DNA]</scope>
    <source>
        <strain evidence="3">KCTC 22437</strain>
    </source>
</reference>
<protein>
    <submittedName>
        <fullName evidence="2">Uncharacterized protein</fullName>
    </submittedName>
</protein>
<feature type="transmembrane region" description="Helical" evidence="1">
    <location>
        <begin position="6"/>
        <end position="24"/>
    </location>
</feature>
<accession>A0ABW5YHM8</accession>
<evidence type="ECO:0000256" key="1">
    <source>
        <dbReference type="SAM" id="Phobius"/>
    </source>
</evidence>
<feature type="transmembrane region" description="Helical" evidence="1">
    <location>
        <begin position="75"/>
        <end position="99"/>
    </location>
</feature>
<gene>
    <name evidence="2" type="ORF">ACFS5N_17550</name>
</gene>
<dbReference type="Proteomes" id="UP001597557">
    <property type="component" value="Unassembled WGS sequence"/>
</dbReference>
<keyword evidence="1" id="KW-1133">Transmembrane helix</keyword>
<keyword evidence="3" id="KW-1185">Reference proteome</keyword>
<keyword evidence="1" id="KW-0812">Transmembrane</keyword>
<evidence type="ECO:0000313" key="2">
    <source>
        <dbReference type="EMBL" id="MFD2874291.1"/>
    </source>
</evidence>